<reference evidence="2" key="1">
    <citation type="journal article" date="2013" name="BMC Genomics">
        <title>Unscrambling butterfly oogenesis.</title>
        <authorList>
            <person name="Carter J.M."/>
            <person name="Baker S.C."/>
            <person name="Pink R."/>
            <person name="Carter D.R."/>
            <person name="Collins A."/>
            <person name="Tomlin J."/>
            <person name="Gibbs M."/>
            <person name="Breuker C.J."/>
        </authorList>
    </citation>
    <scope>NUCLEOTIDE SEQUENCE</scope>
    <source>
        <tissue evidence="2">Ovary</tissue>
    </source>
</reference>
<protein>
    <submittedName>
        <fullName evidence="2">Uncharacterized protein</fullName>
    </submittedName>
</protein>
<accession>S4NQA4</accession>
<feature type="compositionally biased region" description="Polar residues" evidence="1">
    <location>
        <begin position="8"/>
        <end position="25"/>
    </location>
</feature>
<feature type="non-terminal residue" evidence="2">
    <location>
        <position position="1"/>
    </location>
</feature>
<dbReference type="AlphaFoldDB" id="S4NQA4"/>
<sequence>RHVFVSRVVTSQGQSQTRQNSNSQMTLAENQTRDLLPIFTALTVEPGESTKLFQSLICKTIPPLRPSKSWH</sequence>
<feature type="region of interest" description="Disordered" evidence="1">
    <location>
        <begin position="1"/>
        <end position="25"/>
    </location>
</feature>
<proteinExistence type="predicted"/>
<name>S4NQA4_9NEOP</name>
<dbReference type="EMBL" id="GAIX01013301">
    <property type="protein sequence ID" value="JAA79259.1"/>
    <property type="molecule type" value="Transcribed_RNA"/>
</dbReference>
<evidence type="ECO:0000313" key="2">
    <source>
        <dbReference type="EMBL" id="JAA79259.1"/>
    </source>
</evidence>
<organism evidence="2">
    <name type="scientific">Pararge aegeria</name>
    <name type="common">speckled wood butterfly</name>
    <dbReference type="NCBI Taxonomy" id="116150"/>
    <lineage>
        <taxon>Eukaryota</taxon>
        <taxon>Metazoa</taxon>
        <taxon>Ecdysozoa</taxon>
        <taxon>Arthropoda</taxon>
        <taxon>Hexapoda</taxon>
        <taxon>Insecta</taxon>
        <taxon>Pterygota</taxon>
        <taxon>Neoptera</taxon>
        <taxon>Endopterygota</taxon>
        <taxon>Lepidoptera</taxon>
        <taxon>Glossata</taxon>
        <taxon>Ditrysia</taxon>
        <taxon>Papilionoidea</taxon>
        <taxon>Nymphalidae</taxon>
        <taxon>Satyrinae</taxon>
        <taxon>Satyrini</taxon>
        <taxon>Parargina</taxon>
        <taxon>Pararge</taxon>
    </lineage>
</organism>
<evidence type="ECO:0000256" key="1">
    <source>
        <dbReference type="SAM" id="MobiDB-lite"/>
    </source>
</evidence>
<reference evidence="2" key="2">
    <citation type="submission" date="2013-05" db="EMBL/GenBank/DDBJ databases">
        <authorList>
            <person name="Carter J.-M."/>
            <person name="Baker S.C."/>
            <person name="Pink R."/>
            <person name="Carter D.R.F."/>
            <person name="Collins A."/>
            <person name="Tomlin J."/>
            <person name="Gibbs M."/>
            <person name="Breuker C.J."/>
        </authorList>
    </citation>
    <scope>NUCLEOTIDE SEQUENCE</scope>
    <source>
        <tissue evidence="2">Ovary</tissue>
    </source>
</reference>